<keyword evidence="2" id="KW-1185">Reference proteome</keyword>
<dbReference type="Proteomes" id="UP000236497">
    <property type="component" value="Unassembled WGS sequence"/>
</dbReference>
<name>A0A0H5SUE2_HERHM</name>
<accession>A0A0H5SUE2</accession>
<protein>
    <submittedName>
        <fullName evidence="1">Uncharacterized protein</fullName>
    </submittedName>
</protein>
<dbReference type="EMBL" id="CVTD020000010">
    <property type="protein sequence ID" value="CRZ33938.1"/>
    <property type="molecule type" value="Genomic_DNA"/>
</dbReference>
<reference evidence="1 2" key="1">
    <citation type="submission" date="2015-06" db="EMBL/GenBank/DDBJ databases">
        <authorList>
            <person name="Wibberg Daniel"/>
        </authorList>
    </citation>
    <scope>NUCLEOTIDE SEQUENCE [LARGE SCALE GENOMIC DNA]</scope>
    <source>
        <strain evidence="1 2">T3/55T</strain>
    </source>
</reference>
<evidence type="ECO:0000313" key="1">
    <source>
        <dbReference type="EMBL" id="CRZ33938.1"/>
    </source>
</evidence>
<dbReference type="AlphaFoldDB" id="A0A0H5SUE2"/>
<sequence length="44" mass="4783">MLKHSHKNYVTFGGNITAVKDGIYIITGIITSEKSTIAQMLAES</sequence>
<proteinExistence type="predicted"/>
<dbReference type="RefSeq" id="WP_278320461.1">
    <property type="nucleotide sequence ID" value="NZ_QNRW01000047.1"/>
</dbReference>
<evidence type="ECO:0000313" key="2">
    <source>
        <dbReference type="Proteomes" id="UP000236497"/>
    </source>
</evidence>
<organism evidence="1 2">
    <name type="scientific">Herbinix hemicellulosilytica</name>
    <dbReference type="NCBI Taxonomy" id="1564487"/>
    <lineage>
        <taxon>Bacteria</taxon>
        <taxon>Bacillati</taxon>
        <taxon>Bacillota</taxon>
        <taxon>Clostridia</taxon>
        <taxon>Lachnospirales</taxon>
        <taxon>Lachnospiraceae</taxon>
        <taxon>Herbinix</taxon>
    </lineage>
</organism>
<gene>
    <name evidence="1" type="ORF">HHT355_0735</name>
</gene>